<keyword evidence="5" id="KW-0227">DNA damage</keyword>
<dbReference type="PANTHER" id="PTHR33693:SF9">
    <property type="entry name" value="TYPE-4 URACIL-DNA GLYCOSYLASE"/>
    <property type="match status" value="1"/>
</dbReference>
<evidence type="ECO:0000256" key="6">
    <source>
        <dbReference type="ARBA" id="ARBA00022801"/>
    </source>
</evidence>
<dbReference type="EMBL" id="CP042912">
    <property type="protein sequence ID" value="QEG24959.1"/>
    <property type="molecule type" value="Genomic_DNA"/>
</dbReference>
<organism evidence="11 12">
    <name type="scientific">Mariniblastus fucicola</name>
    <dbReference type="NCBI Taxonomy" id="980251"/>
    <lineage>
        <taxon>Bacteria</taxon>
        <taxon>Pseudomonadati</taxon>
        <taxon>Planctomycetota</taxon>
        <taxon>Planctomycetia</taxon>
        <taxon>Pirellulales</taxon>
        <taxon>Pirellulaceae</taxon>
        <taxon>Mariniblastus</taxon>
    </lineage>
</organism>
<reference evidence="11 12" key="1">
    <citation type="submission" date="2019-08" db="EMBL/GenBank/DDBJ databases">
        <title>Deep-cultivation of Planctomycetes and their phenomic and genomic characterization uncovers novel biology.</title>
        <authorList>
            <person name="Wiegand S."/>
            <person name="Jogler M."/>
            <person name="Boedeker C."/>
            <person name="Pinto D."/>
            <person name="Vollmers J."/>
            <person name="Rivas-Marin E."/>
            <person name="Kohn T."/>
            <person name="Peeters S.H."/>
            <person name="Heuer A."/>
            <person name="Rast P."/>
            <person name="Oberbeckmann S."/>
            <person name="Bunk B."/>
            <person name="Jeske O."/>
            <person name="Meyerdierks A."/>
            <person name="Storesund J.E."/>
            <person name="Kallscheuer N."/>
            <person name="Luecker S."/>
            <person name="Lage O.M."/>
            <person name="Pohl T."/>
            <person name="Merkel B.J."/>
            <person name="Hornburger P."/>
            <person name="Mueller R.-W."/>
            <person name="Bruemmer F."/>
            <person name="Labrenz M."/>
            <person name="Spormann A.M."/>
            <person name="Op den Camp H."/>
            <person name="Overmann J."/>
            <person name="Amann R."/>
            <person name="Jetten M.S.M."/>
            <person name="Mascher T."/>
            <person name="Medema M.H."/>
            <person name="Devos D.P."/>
            <person name="Kaster A.-K."/>
            <person name="Ovreas L."/>
            <person name="Rohde M."/>
            <person name="Galperin M.Y."/>
            <person name="Jogler C."/>
        </authorList>
    </citation>
    <scope>NUCLEOTIDE SEQUENCE [LARGE SCALE GENOMIC DNA]</scope>
    <source>
        <strain evidence="11 12">FC18</strain>
    </source>
</reference>
<dbReference type="NCBIfam" id="TIGR03915">
    <property type="entry name" value="SAM_7_link_chp"/>
    <property type="match status" value="1"/>
</dbReference>
<evidence type="ECO:0000256" key="7">
    <source>
        <dbReference type="ARBA" id="ARBA00023004"/>
    </source>
</evidence>
<evidence type="ECO:0000256" key="4">
    <source>
        <dbReference type="ARBA" id="ARBA00022723"/>
    </source>
</evidence>
<keyword evidence="6" id="KW-0378">Hydrolase</keyword>
<dbReference type="KEGG" id="mff:MFFC18_48820"/>
<proteinExistence type="inferred from homology"/>
<evidence type="ECO:0000313" key="12">
    <source>
        <dbReference type="Proteomes" id="UP000322214"/>
    </source>
</evidence>
<evidence type="ECO:0000259" key="10">
    <source>
        <dbReference type="SMART" id="SM00986"/>
    </source>
</evidence>
<dbReference type="Pfam" id="PF13566">
    <property type="entry name" value="DUF4130"/>
    <property type="match status" value="1"/>
</dbReference>
<keyword evidence="8" id="KW-0411">Iron-sulfur</keyword>
<evidence type="ECO:0000256" key="5">
    <source>
        <dbReference type="ARBA" id="ARBA00022763"/>
    </source>
</evidence>
<comment type="similarity">
    <text evidence="1">Belongs to the uracil-DNA glycosylase (UDG) superfamily. Type 4 (UDGa) family.</text>
</comment>
<protein>
    <recommendedName>
        <fullName evidence="2">Type-4 uracil-DNA glycosylase</fullName>
    </recommendedName>
</protein>
<keyword evidence="9" id="KW-0234">DNA repair</keyword>
<dbReference type="GO" id="GO:0097506">
    <property type="term" value="F:deaminated base DNA N-glycosylase activity"/>
    <property type="evidence" value="ECO:0007669"/>
    <property type="project" value="UniProtKB-ARBA"/>
</dbReference>
<keyword evidence="7" id="KW-0408">Iron</keyword>
<dbReference type="AlphaFoldDB" id="A0A5B9PH73"/>
<evidence type="ECO:0000256" key="3">
    <source>
        <dbReference type="ARBA" id="ARBA00022485"/>
    </source>
</evidence>
<dbReference type="Pfam" id="PF03167">
    <property type="entry name" value="UDG"/>
    <property type="match status" value="1"/>
</dbReference>
<evidence type="ECO:0000256" key="2">
    <source>
        <dbReference type="ARBA" id="ARBA00019403"/>
    </source>
</evidence>
<dbReference type="RefSeq" id="WP_075082772.1">
    <property type="nucleotide sequence ID" value="NZ_CP042912.1"/>
</dbReference>
<accession>A0A5B9PH73</accession>
<dbReference type="Gene3D" id="3.40.470.10">
    <property type="entry name" value="Uracil-DNA glycosylase-like domain"/>
    <property type="match status" value="1"/>
</dbReference>
<dbReference type="GO" id="GO:0046872">
    <property type="term" value="F:metal ion binding"/>
    <property type="evidence" value="ECO:0007669"/>
    <property type="project" value="UniProtKB-KW"/>
</dbReference>
<dbReference type="InterPro" id="IPR025404">
    <property type="entry name" value="DUF4130"/>
</dbReference>
<dbReference type="InterPro" id="IPR005122">
    <property type="entry name" value="Uracil-DNA_glycosylase-like"/>
</dbReference>
<feature type="domain" description="Uracil-DNA glycosylase-like" evidence="10">
    <location>
        <begin position="299"/>
        <end position="465"/>
    </location>
</feature>
<dbReference type="CDD" id="cd10030">
    <property type="entry name" value="UDG-F4_TTUDGA_SPO1dp_like"/>
    <property type="match status" value="1"/>
</dbReference>
<dbReference type="Proteomes" id="UP000322214">
    <property type="component" value="Chromosome"/>
</dbReference>
<dbReference type="SMART" id="SM00986">
    <property type="entry name" value="UDG"/>
    <property type="match status" value="1"/>
</dbReference>
<dbReference type="STRING" id="980251.GCA_001642875_04984"/>
<sequence>MRTIRIKSYEQWRHIARGLIAGNASPAELQLVEDDGQQSLFCETSRVDSLPGKIDFRVPRAFLLLAESVGYHRDARRWNVLYRVLWRIRHEQPQLLDIETDDDVIQLTRMEKQVRRDAHKMKAFVRFRKVIQDGVEHFIAWHQPDHRIVRKVAPFFSRRFAGMNWTILTPDESMTWDQSNLTYGGGVTRSDAPGSDQLEDLWKTYYANIFNPARVKIKMMKSEMPVRYWKNLPEAQIIDELLADAPRRVEKMIEQYEGFDQTAIDFLPTLDSLSLPVLQKAAANCKACDLHCAATQTVFGSGPADARIVLLGEQPGDREDLAGQPFIGPAGQVLNEAIEKAGLVRGELYLTNVVKHFKFKVSSAGQGGKRRLHQKPNSREIRACRPWFDAEWSCLKNADILVCLGATAMNAIMGPGRKLGDTRGRWIETDHSQRTIATWHPSAILRSYDADSKSQKFQQLVDDLKFARDSILNTKESGEYDV</sequence>
<dbReference type="GO" id="GO:0006281">
    <property type="term" value="P:DNA repair"/>
    <property type="evidence" value="ECO:0007669"/>
    <property type="project" value="UniProtKB-KW"/>
</dbReference>
<evidence type="ECO:0000256" key="1">
    <source>
        <dbReference type="ARBA" id="ARBA00006521"/>
    </source>
</evidence>
<evidence type="ECO:0000256" key="9">
    <source>
        <dbReference type="ARBA" id="ARBA00023204"/>
    </source>
</evidence>
<dbReference type="NCBIfam" id="TIGR03914">
    <property type="entry name" value="UDG_fam_dom"/>
    <property type="match status" value="1"/>
</dbReference>
<keyword evidence="12" id="KW-1185">Reference proteome</keyword>
<dbReference type="InterPro" id="IPR023875">
    <property type="entry name" value="DNA_repair_put"/>
</dbReference>
<keyword evidence="4" id="KW-0479">Metal-binding</keyword>
<name>A0A5B9PH73_9BACT</name>
<dbReference type="OrthoDB" id="5290748at2"/>
<keyword evidence="3" id="KW-0004">4Fe-4S</keyword>
<gene>
    <name evidence="11" type="ORF">MFFC18_48820</name>
</gene>
<dbReference type="SMART" id="SM00987">
    <property type="entry name" value="UreE_C"/>
    <property type="match status" value="1"/>
</dbReference>
<evidence type="ECO:0000256" key="8">
    <source>
        <dbReference type="ARBA" id="ARBA00023014"/>
    </source>
</evidence>
<dbReference type="InterPro" id="IPR051536">
    <property type="entry name" value="UDG_Type-4/5"/>
</dbReference>
<dbReference type="SUPFAM" id="SSF52141">
    <property type="entry name" value="Uracil-DNA glycosylase-like"/>
    <property type="match status" value="1"/>
</dbReference>
<dbReference type="GO" id="GO:0051539">
    <property type="term" value="F:4 iron, 4 sulfur cluster binding"/>
    <property type="evidence" value="ECO:0007669"/>
    <property type="project" value="UniProtKB-KW"/>
</dbReference>
<dbReference type="InterPro" id="IPR036895">
    <property type="entry name" value="Uracil-DNA_glycosylase-like_sf"/>
</dbReference>
<dbReference type="InterPro" id="IPR005273">
    <property type="entry name" value="Ura-DNA_glyco_family4"/>
</dbReference>
<evidence type="ECO:0000313" key="11">
    <source>
        <dbReference type="EMBL" id="QEG24959.1"/>
    </source>
</evidence>
<dbReference type="PANTHER" id="PTHR33693">
    <property type="entry name" value="TYPE-5 URACIL-DNA GLYCOSYLASE"/>
    <property type="match status" value="1"/>
</dbReference>